<dbReference type="Proteomes" id="UP000856022">
    <property type="component" value="Unassembled WGS sequence"/>
</dbReference>
<reference evidence="1" key="1">
    <citation type="journal article" date="2018" name="Genome Biol.">
        <title>SKESA: strategic k-mer extension for scrupulous assemblies.</title>
        <authorList>
            <person name="Souvorov A."/>
            <person name="Agarwala R."/>
            <person name="Lipman D.J."/>
        </authorList>
    </citation>
    <scope>NUCLEOTIDE SEQUENCE</scope>
    <source>
        <strain evidence="1">1930</strain>
    </source>
</reference>
<protein>
    <submittedName>
        <fullName evidence="1">Uncharacterized protein</fullName>
    </submittedName>
</protein>
<accession>A0A2R9VUP0</accession>
<evidence type="ECO:0000313" key="2">
    <source>
        <dbReference type="EMBL" id="QHH12655.1"/>
    </source>
</evidence>
<proteinExistence type="predicted"/>
<evidence type="ECO:0000313" key="5">
    <source>
        <dbReference type="Proteomes" id="UP000464718"/>
    </source>
</evidence>
<dbReference type="EMBL" id="CP034299">
    <property type="protein sequence ID" value="QHH12655.1"/>
    <property type="molecule type" value="Genomic_DNA"/>
</dbReference>
<name>A0A2R9VUP0_VIBPH</name>
<evidence type="ECO:0000313" key="3">
    <source>
        <dbReference type="EMBL" id="TXN17955.1"/>
    </source>
</evidence>
<dbReference type="Proteomes" id="UP000321504">
    <property type="component" value="Unassembled WGS sequence"/>
</dbReference>
<reference evidence="3 4" key="3">
    <citation type="submission" date="2019-08" db="EMBL/GenBank/DDBJ databases">
        <title>Emerging of two pre-pandemic pathogenic O4:KUT lineages of Vibrio parahaemolyticus in coastal eastern China.</title>
        <authorList>
            <person name="Yu H."/>
        </authorList>
    </citation>
    <scope>NUCLEOTIDE SEQUENCE [LARGE SCALE GENOMIC DNA]</scope>
    <source>
        <strain evidence="3 4">HZ17-383</strain>
    </source>
</reference>
<evidence type="ECO:0000313" key="1">
    <source>
        <dbReference type="EMBL" id="HAS6676584.1"/>
    </source>
</evidence>
<evidence type="ECO:0000313" key="4">
    <source>
        <dbReference type="Proteomes" id="UP000321504"/>
    </source>
</evidence>
<dbReference type="EMBL" id="VRMQ01000001">
    <property type="protein sequence ID" value="TXN17955.1"/>
    <property type="molecule type" value="Genomic_DNA"/>
</dbReference>
<dbReference type="Proteomes" id="UP000464718">
    <property type="component" value="Chromosome ii"/>
</dbReference>
<dbReference type="EMBL" id="DACQKT010000002">
    <property type="protein sequence ID" value="HAS6676584.1"/>
    <property type="molecule type" value="Genomic_DNA"/>
</dbReference>
<gene>
    <name evidence="2" type="ORF">EHC69_25790</name>
    <name evidence="3" type="ORF">FVP01_02905</name>
    <name evidence="1" type="ORF">I7278_07170</name>
</gene>
<reference evidence="1" key="4">
    <citation type="submission" date="2019-12" db="EMBL/GenBank/DDBJ databases">
        <authorList>
            <consortium name="NCBI Pathogen Detection Project"/>
        </authorList>
    </citation>
    <scope>NUCLEOTIDE SEQUENCE</scope>
    <source>
        <strain evidence="1">1930</strain>
    </source>
</reference>
<sequence length="30" mass="3533">MPLISNMKKFETQLSSVVQQPLPYWLPILM</sequence>
<dbReference type="AlphaFoldDB" id="A0A2R9VUP0"/>
<organism evidence="1">
    <name type="scientific">Vibrio parahaemolyticus</name>
    <dbReference type="NCBI Taxonomy" id="670"/>
    <lineage>
        <taxon>Bacteria</taxon>
        <taxon>Pseudomonadati</taxon>
        <taxon>Pseudomonadota</taxon>
        <taxon>Gammaproteobacteria</taxon>
        <taxon>Vibrionales</taxon>
        <taxon>Vibrionaceae</taxon>
        <taxon>Vibrio</taxon>
    </lineage>
</organism>
<reference evidence="2 5" key="2">
    <citation type="submission" date="2018-12" db="EMBL/GenBank/DDBJ databases">
        <title>Genomic insights into the evolutionary origins and pathogenicity of five Vibrio parahaemolyticus strains isolated from the shrimp with acute hepatopancreatic necrosis disease (AHPND).</title>
        <authorList>
            <person name="Yang Q."/>
            <person name="Dong X."/>
            <person name="Xie G."/>
            <person name="Fu S."/>
            <person name="Zou P."/>
            <person name="Sun J."/>
            <person name="Wang Y."/>
            <person name="Huang J."/>
        </authorList>
    </citation>
    <scope>NUCLEOTIDE SEQUENCE [LARGE SCALE GENOMIC DNA]</scope>
    <source>
        <strain evidence="2 5">20160303005-1</strain>
    </source>
</reference>